<feature type="compositionally biased region" description="Basic and acidic residues" evidence="1">
    <location>
        <begin position="10"/>
        <end position="24"/>
    </location>
</feature>
<protein>
    <submittedName>
        <fullName evidence="2">Uncharacterized protein</fullName>
    </submittedName>
</protein>
<dbReference type="Proteomes" id="UP000319801">
    <property type="component" value="Unassembled WGS sequence"/>
</dbReference>
<dbReference type="AlphaFoldDB" id="A0A556TIJ5"/>
<gene>
    <name evidence="2" type="ORF">Baya_0539</name>
</gene>
<keyword evidence="3" id="KW-1185">Reference proteome</keyword>
<evidence type="ECO:0000313" key="3">
    <source>
        <dbReference type="Proteomes" id="UP000319801"/>
    </source>
</evidence>
<feature type="compositionally biased region" description="Basic residues" evidence="1">
    <location>
        <begin position="25"/>
        <end position="40"/>
    </location>
</feature>
<feature type="region of interest" description="Disordered" evidence="1">
    <location>
        <begin position="1"/>
        <end position="60"/>
    </location>
</feature>
<evidence type="ECO:0000256" key="1">
    <source>
        <dbReference type="SAM" id="MobiDB-lite"/>
    </source>
</evidence>
<proteinExistence type="predicted"/>
<sequence>MAHAASQLKKKADLELTAAEDEKDKKRKSRKRSREGKKKVWTGQGVTQPEIRNPRSAFCD</sequence>
<evidence type="ECO:0000313" key="2">
    <source>
        <dbReference type="EMBL" id="TSK14556.1"/>
    </source>
</evidence>
<comment type="caution">
    <text evidence="2">The sequence shown here is derived from an EMBL/GenBank/DDBJ whole genome shotgun (WGS) entry which is preliminary data.</text>
</comment>
<organism evidence="2 3">
    <name type="scientific">Bagarius yarrelli</name>
    <name type="common">Goonch</name>
    <name type="synonym">Bagrus yarrelli</name>
    <dbReference type="NCBI Taxonomy" id="175774"/>
    <lineage>
        <taxon>Eukaryota</taxon>
        <taxon>Metazoa</taxon>
        <taxon>Chordata</taxon>
        <taxon>Craniata</taxon>
        <taxon>Vertebrata</taxon>
        <taxon>Euteleostomi</taxon>
        <taxon>Actinopterygii</taxon>
        <taxon>Neopterygii</taxon>
        <taxon>Teleostei</taxon>
        <taxon>Ostariophysi</taxon>
        <taxon>Siluriformes</taxon>
        <taxon>Sisoridae</taxon>
        <taxon>Sisorinae</taxon>
        <taxon>Bagarius</taxon>
    </lineage>
</organism>
<accession>A0A556TIJ5</accession>
<name>A0A556TIJ5_BAGYA</name>
<reference evidence="2 3" key="1">
    <citation type="journal article" date="2019" name="Genome Biol. Evol.">
        <title>Whole-Genome Sequencing of the Giant Devil Catfish, Bagarius yarrelli.</title>
        <authorList>
            <person name="Jiang W."/>
            <person name="Lv Y."/>
            <person name="Cheng L."/>
            <person name="Yang K."/>
            <person name="Chao B."/>
            <person name="Wang X."/>
            <person name="Li Y."/>
            <person name="Pan X."/>
            <person name="You X."/>
            <person name="Zhang Y."/>
            <person name="Yang J."/>
            <person name="Li J."/>
            <person name="Zhang X."/>
            <person name="Liu S."/>
            <person name="Sun C."/>
            <person name="Yang J."/>
            <person name="Shi Q."/>
        </authorList>
    </citation>
    <scope>NUCLEOTIDE SEQUENCE [LARGE SCALE GENOMIC DNA]</scope>
    <source>
        <strain evidence="2">JWS20170419001</strain>
        <tissue evidence="2">Muscle</tissue>
    </source>
</reference>
<dbReference type="EMBL" id="VCAZ01000002">
    <property type="protein sequence ID" value="TSK14556.1"/>
    <property type="molecule type" value="Genomic_DNA"/>
</dbReference>